<dbReference type="eggNOG" id="arCOG06261">
    <property type="taxonomic scope" value="Archaea"/>
</dbReference>
<evidence type="ECO:0000256" key="1">
    <source>
        <dbReference type="SAM" id="Phobius"/>
    </source>
</evidence>
<dbReference type="Proteomes" id="UP000011618">
    <property type="component" value="Unassembled WGS sequence"/>
</dbReference>
<evidence type="ECO:0000313" key="3">
    <source>
        <dbReference type="Proteomes" id="UP000011618"/>
    </source>
</evidence>
<keyword evidence="1" id="KW-0472">Membrane</keyword>
<keyword evidence="1" id="KW-0812">Transmembrane</keyword>
<comment type="caution">
    <text evidence="2">The sequence shown here is derived from an EMBL/GenBank/DDBJ whole genome shotgun (WGS) entry which is preliminary data.</text>
</comment>
<keyword evidence="1" id="KW-1133">Transmembrane helix</keyword>
<accession>L9YZ64</accession>
<reference evidence="2 3" key="1">
    <citation type="journal article" date="2014" name="PLoS Genet.">
        <title>Phylogenetically driven sequencing of extremely halophilic archaea reveals strategies for static and dynamic osmo-response.</title>
        <authorList>
            <person name="Becker E.A."/>
            <person name="Seitzer P.M."/>
            <person name="Tritt A."/>
            <person name="Larsen D."/>
            <person name="Krusor M."/>
            <person name="Yao A.I."/>
            <person name="Wu D."/>
            <person name="Madern D."/>
            <person name="Eisen J.A."/>
            <person name="Darling A.E."/>
            <person name="Facciotti M.T."/>
        </authorList>
    </citation>
    <scope>NUCLEOTIDE SEQUENCE [LARGE SCALE GENOMIC DNA]</scope>
    <source>
        <strain evidence="2 3">DSM 3751</strain>
    </source>
</reference>
<proteinExistence type="predicted"/>
<name>L9YZ64_9EURY</name>
<protein>
    <recommendedName>
        <fullName evidence="4">Cox cluster protein</fullName>
    </recommendedName>
</protein>
<feature type="transmembrane region" description="Helical" evidence="1">
    <location>
        <begin position="59"/>
        <end position="79"/>
    </location>
</feature>
<dbReference type="PATRIC" id="fig|1227495.3.peg.1889"/>
<dbReference type="AlphaFoldDB" id="L9YZ64"/>
<sequence length="99" mass="11185">MDATSKHRHTVTRMSRRAFDAEITLDLAVNLIPFAIIGFFVAVFAVFNPWGFDPLQSTIQFAILLVTMGALGVVTWFAARVIETDERTRHETSETEVDR</sequence>
<feature type="transmembrane region" description="Helical" evidence="1">
    <location>
        <begin position="23"/>
        <end position="47"/>
    </location>
</feature>
<dbReference type="InterPro" id="IPR046506">
    <property type="entry name" value="DUF6684"/>
</dbReference>
<organism evidence="2 3">
    <name type="scientific">Natrinema pallidum DSM 3751</name>
    <dbReference type="NCBI Taxonomy" id="1227495"/>
    <lineage>
        <taxon>Archaea</taxon>
        <taxon>Methanobacteriati</taxon>
        <taxon>Methanobacteriota</taxon>
        <taxon>Stenosarchaea group</taxon>
        <taxon>Halobacteria</taxon>
        <taxon>Halobacteriales</taxon>
        <taxon>Natrialbaceae</taxon>
        <taxon>Natrinema</taxon>
    </lineage>
</organism>
<dbReference type="EMBL" id="AOII01000046">
    <property type="protein sequence ID" value="ELY78218.1"/>
    <property type="molecule type" value="Genomic_DNA"/>
</dbReference>
<dbReference type="Pfam" id="PF20389">
    <property type="entry name" value="DUF6684"/>
    <property type="match status" value="1"/>
</dbReference>
<evidence type="ECO:0008006" key="4">
    <source>
        <dbReference type="Google" id="ProtNLM"/>
    </source>
</evidence>
<evidence type="ECO:0000313" key="2">
    <source>
        <dbReference type="EMBL" id="ELY78218.1"/>
    </source>
</evidence>
<gene>
    <name evidence="2" type="ORF">C487_09329</name>
</gene>